<name>A0A1C7NDQ5_9FUNG</name>
<gene>
    <name evidence="1" type="ORF">A0J61_04739</name>
</gene>
<dbReference type="InParanoid" id="A0A1C7NDQ5"/>
<accession>A0A1C7NDQ5</accession>
<protein>
    <submittedName>
        <fullName evidence="1">Uncharacterized protein</fullName>
    </submittedName>
</protein>
<dbReference type="Proteomes" id="UP000093000">
    <property type="component" value="Unassembled WGS sequence"/>
</dbReference>
<sequence length="79" mass="8909">MFKRAAEVLNVEVDETNKQPKWKKLLQDQVIYLQELVNNNVTNSNALLSASRATTTSSGHMLQQQQGEQISKAYAIMSK</sequence>
<evidence type="ECO:0000313" key="2">
    <source>
        <dbReference type="Proteomes" id="UP000093000"/>
    </source>
</evidence>
<dbReference type="AlphaFoldDB" id="A0A1C7NDQ5"/>
<proteinExistence type="predicted"/>
<dbReference type="EMBL" id="LUGH01000238">
    <property type="protein sequence ID" value="OBZ87211.1"/>
    <property type="molecule type" value="Genomic_DNA"/>
</dbReference>
<organism evidence="1 2">
    <name type="scientific">Choanephora cucurbitarum</name>
    <dbReference type="NCBI Taxonomy" id="101091"/>
    <lineage>
        <taxon>Eukaryota</taxon>
        <taxon>Fungi</taxon>
        <taxon>Fungi incertae sedis</taxon>
        <taxon>Mucoromycota</taxon>
        <taxon>Mucoromycotina</taxon>
        <taxon>Mucoromycetes</taxon>
        <taxon>Mucorales</taxon>
        <taxon>Mucorineae</taxon>
        <taxon>Choanephoraceae</taxon>
        <taxon>Choanephoroideae</taxon>
        <taxon>Choanephora</taxon>
    </lineage>
</organism>
<evidence type="ECO:0000313" key="1">
    <source>
        <dbReference type="EMBL" id="OBZ87211.1"/>
    </source>
</evidence>
<reference evidence="1 2" key="1">
    <citation type="submission" date="2016-03" db="EMBL/GenBank/DDBJ databases">
        <title>Choanephora cucurbitarum.</title>
        <authorList>
            <person name="Min B."/>
            <person name="Park H."/>
            <person name="Park J.-H."/>
            <person name="Shin H.-D."/>
            <person name="Choi I.-G."/>
        </authorList>
    </citation>
    <scope>NUCLEOTIDE SEQUENCE [LARGE SCALE GENOMIC DNA]</scope>
    <source>
        <strain evidence="1 2">KUS-F28377</strain>
    </source>
</reference>
<comment type="caution">
    <text evidence="1">The sequence shown here is derived from an EMBL/GenBank/DDBJ whole genome shotgun (WGS) entry which is preliminary data.</text>
</comment>
<keyword evidence="2" id="KW-1185">Reference proteome</keyword>